<feature type="transmembrane region" description="Helical" evidence="8">
    <location>
        <begin position="376"/>
        <end position="393"/>
    </location>
</feature>
<protein>
    <submittedName>
        <fullName evidence="9">Na+/H+-dicarboxylate symporter</fullName>
    </submittedName>
</protein>
<keyword evidence="3" id="KW-1003">Cell membrane</keyword>
<dbReference type="PANTHER" id="PTHR42865:SF7">
    <property type="entry name" value="PROTON_GLUTAMATE-ASPARTATE SYMPORTER"/>
    <property type="match status" value="1"/>
</dbReference>
<evidence type="ECO:0000256" key="7">
    <source>
        <dbReference type="SAM" id="MobiDB-lite"/>
    </source>
</evidence>
<feature type="transmembrane region" description="Helical" evidence="8">
    <location>
        <begin position="399"/>
        <end position="426"/>
    </location>
</feature>
<feature type="transmembrane region" description="Helical" evidence="8">
    <location>
        <begin position="217"/>
        <end position="236"/>
    </location>
</feature>
<evidence type="ECO:0000256" key="5">
    <source>
        <dbReference type="ARBA" id="ARBA00022989"/>
    </source>
</evidence>
<keyword evidence="4 8" id="KW-0812">Transmembrane</keyword>
<evidence type="ECO:0000256" key="1">
    <source>
        <dbReference type="ARBA" id="ARBA00004651"/>
    </source>
</evidence>
<comment type="subcellular location">
    <subcellularLocation>
        <location evidence="1">Cell membrane</location>
        <topology evidence="1">Multi-pass membrane protein</topology>
    </subcellularLocation>
</comment>
<dbReference type="Proteomes" id="UP001249291">
    <property type="component" value="Unassembled WGS sequence"/>
</dbReference>
<feature type="transmembrane region" description="Helical" evidence="8">
    <location>
        <begin position="58"/>
        <end position="80"/>
    </location>
</feature>
<evidence type="ECO:0000313" key="10">
    <source>
        <dbReference type="Proteomes" id="UP001249291"/>
    </source>
</evidence>
<feature type="transmembrane region" description="Helical" evidence="8">
    <location>
        <begin position="257"/>
        <end position="282"/>
    </location>
</feature>
<accession>A0ABU1HU74</accession>
<keyword evidence="6 8" id="KW-0472">Membrane</keyword>
<comment type="caution">
    <text evidence="9">The sequence shown here is derived from an EMBL/GenBank/DDBJ whole genome shotgun (WGS) entry which is preliminary data.</text>
</comment>
<reference evidence="9 10" key="1">
    <citation type="submission" date="2023-08" db="EMBL/GenBank/DDBJ databases">
        <title>Functional and genomic diversity of the sorghum phyllosphere microbiome.</title>
        <authorList>
            <person name="Shade A."/>
        </authorList>
    </citation>
    <scope>NUCLEOTIDE SEQUENCE [LARGE SCALE GENOMIC DNA]</scope>
    <source>
        <strain evidence="9 10">SORGH_AS_0445</strain>
    </source>
</reference>
<dbReference type="PANTHER" id="PTHR42865">
    <property type="entry name" value="PROTON/GLUTAMATE-ASPARTATE SYMPORTER"/>
    <property type="match status" value="1"/>
</dbReference>
<feature type="region of interest" description="Disordered" evidence="7">
    <location>
        <begin position="21"/>
        <end position="51"/>
    </location>
</feature>
<dbReference type="PRINTS" id="PR00173">
    <property type="entry name" value="EDTRNSPORT"/>
</dbReference>
<dbReference type="InterPro" id="IPR001991">
    <property type="entry name" value="Na-dicarboxylate_symporter"/>
</dbReference>
<dbReference type="Pfam" id="PF00375">
    <property type="entry name" value="SDF"/>
    <property type="match status" value="1"/>
</dbReference>
<dbReference type="SUPFAM" id="SSF118215">
    <property type="entry name" value="Proton glutamate symport protein"/>
    <property type="match status" value="1"/>
</dbReference>
<organism evidence="9 10">
    <name type="scientific">Microbacterium foliorum</name>
    <dbReference type="NCBI Taxonomy" id="104336"/>
    <lineage>
        <taxon>Bacteria</taxon>
        <taxon>Bacillati</taxon>
        <taxon>Actinomycetota</taxon>
        <taxon>Actinomycetes</taxon>
        <taxon>Micrococcales</taxon>
        <taxon>Microbacteriaceae</taxon>
        <taxon>Microbacterium</taxon>
    </lineage>
</organism>
<evidence type="ECO:0000256" key="6">
    <source>
        <dbReference type="ARBA" id="ARBA00023136"/>
    </source>
</evidence>
<dbReference type="EMBL" id="JAVIZQ010000001">
    <property type="protein sequence ID" value="MDR6142859.1"/>
    <property type="molecule type" value="Genomic_DNA"/>
</dbReference>
<feature type="transmembrane region" description="Helical" evidence="8">
    <location>
        <begin position="141"/>
        <end position="162"/>
    </location>
</feature>
<evidence type="ECO:0000313" key="9">
    <source>
        <dbReference type="EMBL" id="MDR6142859.1"/>
    </source>
</evidence>
<keyword evidence="10" id="KW-1185">Reference proteome</keyword>
<keyword evidence="2" id="KW-0813">Transport</keyword>
<keyword evidence="5 8" id="KW-1133">Transmembrane helix</keyword>
<gene>
    <name evidence="9" type="ORF">QE375_002413</name>
</gene>
<dbReference type="Gene3D" id="1.10.3860.10">
    <property type="entry name" value="Sodium:dicarboxylate symporter"/>
    <property type="match status" value="1"/>
</dbReference>
<evidence type="ECO:0000256" key="2">
    <source>
        <dbReference type="ARBA" id="ARBA00022448"/>
    </source>
</evidence>
<feature type="transmembrane region" description="Helical" evidence="8">
    <location>
        <begin position="100"/>
        <end position="121"/>
    </location>
</feature>
<sequence length="513" mass="53980">MPRHPSSFVISASEFTRPHSVGRYSAHTARTDSEVPNPMSTTARPTKAPDTRGPVRKLLTSFGFQILAALVLGIAAGLIARQLGATADSPNGLSATLDTIGSSYVTLLRAAVVPLIFTAIVASISNLRRVQNAARLAGQTLLWFAITAFIAVIIGITLGLVIQPGNRAGEGLEPGDPYTVGTWWNFLLGLIPQNFLGLSVSTNPGATDGTFSSSVNFNILQVIVIAVAVGIAALKAGKKAEPFLAFTESLLKVIQRVLWWIIRIAPLGTFGLIGAAVVKYGWEKLASLGWFAIAVYVGLALVLFVVYPILVKTHGLSIKQYFSGVWPAVQLAFVSRSSIGTLPLTERVTERNLGVPRSYASFAVPFGATTKMDGCAAIYPAIAAIFVAQFFGIELNLVQYLLIVLVSVVGSAATAGTTGATVMLTLTLSTLGLPLEGVGLLLAIDPILDMGRTAVNVAGQALVPTIVAKREGILDEELYNAPREGLPFADDSADDEAPEADAAASEKQPAGTR</sequence>
<evidence type="ECO:0000256" key="3">
    <source>
        <dbReference type="ARBA" id="ARBA00022475"/>
    </source>
</evidence>
<feature type="transmembrane region" description="Helical" evidence="8">
    <location>
        <begin position="288"/>
        <end position="310"/>
    </location>
</feature>
<name>A0ABU1HU74_9MICO</name>
<feature type="region of interest" description="Disordered" evidence="7">
    <location>
        <begin position="484"/>
        <end position="513"/>
    </location>
</feature>
<dbReference type="InterPro" id="IPR036458">
    <property type="entry name" value="Na:dicarbo_symporter_sf"/>
</dbReference>
<evidence type="ECO:0000256" key="8">
    <source>
        <dbReference type="SAM" id="Phobius"/>
    </source>
</evidence>
<proteinExistence type="predicted"/>
<evidence type="ECO:0000256" key="4">
    <source>
        <dbReference type="ARBA" id="ARBA00022692"/>
    </source>
</evidence>